<proteinExistence type="predicted"/>
<feature type="compositionally biased region" description="Basic and acidic residues" evidence="1">
    <location>
        <begin position="31"/>
        <end position="47"/>
    </location>
</feature>
<protein>
    <submittedName>
        <fullName evidence="2">Uncharacterized protein</fullName>
    </submittedName>
</protein>
<dbReference type="Proteomes" id="UP000419144">
    <property type="component" value="Unassembled WGS sequence"/>
</dbReference>
<feature type="region of interest" description="Disordered" evidence="1">
    <location>
        <begin position="1322"/>
        <end position="1342"/>
    </location>
</feature>
<feature type="compositionally biased region" description="Low complexity" evidence="1">
    <location>
        <begin position="266"/>
        <end position="276"/>
    </location>
</feature>
<comment type="caution">
    <text evidence="2">The sequence shown here is derived from an EMBL/GenBank/DDBJ whole genome shotgun (WGS) entry which is preliminary data.</text>
</comment>
<dbReference type="EMBL" id="BLBS01000026">
    <property type="protein sequence ID" value="GET88351.1"/>
    <property type="molecule type" value="Genomic_DNA"/>
</dbReference>
<accession>A0A640KGM2</accession>
<feature type="region of interest" description="Disordered" evidence="1">
    <location>
        <begin position="1179"/>
        <end position="1241"/>
    </location>
</feature>
<feature type="region of interest" description="Disordered" evidence="1">
    <location>
        <begin position="264"/>
        <end position="287"/>
    </location>
</feature>
<feature type="region of interest" description="Disordered" evidence="1">
    <location>
        <begin position="458"/>
        <end position="500"/>
    </location>
</feature>
<feature type="region of interest" description="Disordered" evidence="1">
    <location>
        <begin position="1384"/>
        <end position="1432"/>
    </location>
</feature>
<dbReference type="OrthoDB" id="267521at2759"/>
<dbReference type="VEuPathDB" id="TriTrypDB:LtaPh_2111300"/>
<name>A0A640KGM2_LEITA</name>
<evidence type="ECO:0000313" key="3">
    <source>
        <dbReference type="Proteomes" id="UP000419144"/>
    </source>
</evidence>
<evidence type="ECO:0000313" key="2">
    <source>
        <dbReference type="EMBL" id="GET88351.1"/>
    </source>
</evidence>
<evidence type="ECO:0000256" key="1">
    <source>
        <dbReference type="SAM" id="MobiDB-lite"/>
    </source>
</evidence>
<feature type="compositionally biased region" description="Basic and acidic residues" evidence="1">
    <location>
        <begin position="1402"/>
        <end position="1417"/>
    </location>
</feature>
<keyword evidence="3" id="KW-1185">Reference proteome</keyword>
<feature type="compositionally biased region" description="Low complexity" evidence="1">
    <location>
        <begin position="1418"/>
        <end position="1429"/>
    </location>
</feature>
<reference evidence="2" key="1">
    <citation type="submission" date="2019-11" db="EMBL/GenBank/DDBJ databases">
        <title>Leishmania tarentolae CDS.</title>
        <authorList>
            <person name="Goto Y."/>
            <person name="Yamagishi J."/>
        </authorList>
    </citation>
    <scope>NUCLEOTIDE SEQUENCE [LARGE SCALE GENOMIC DNA]</scope>
    <source>
        <strain evidence="2">Parrot Tar II</strain>
    </source>
</reference>
<feature type="compositionally biased region" description="Polar residues" evidence="1">
    <location>
        <begin position="349"/>
        <end position="362"/>
    </location>
</feature>
<feature type="region of interest" description="Disordered" evidence="1">
    <location>
        <begin position="1"/>
        <end position="63"/>
    </location>
</feature>
<feature type="region of interest" description="Disordered" evidence="1">
    <location>
        <begin position="1250"/>
        <end position="1269"/>
    </location>
</feature>
<feature type="compositionally biased region" description="Polar residues" evidence="1">
    <location>
        <begin position="20"/>
        <end position="30"/>
    </location>
</feature>
<feature type="compositionally biased region" description="Low complexity" evidence="1">
    <location>
        <begin position="485"/>
        <end position="494"/>
    </location>
</feature>
<feature type="region of interest" description="Disordered" evidence="1">
    <location>
        <begin position="334"/>
        <end position="382"/>
    </location>
</feature>
<feature type="compositionally biased region" description="Low complexity" evidence="1">
    <location>
        <begin position="183"/>
        <end position="197"/>
    </location>
</feature>
<sequence length="1460" mass="154574">MPYSPLSSTHHSESVCSSVRPTGSHSSFSVSHDRRVHDPSRHGEHVIGAHSPRSVESTETPHLDGEEKALYNGRCTGSSASQLRHPWEDSNGDTHRYAVPGLLNHSSCFRMLEHVRENEDGHVIEKGVVHGTATYGVSPILPLRSSTREGETACCDVRSTCAIAGPASPVIVGDTRDFWGPSSSFPSAATSPSLTTPQRMDGAFAGAHGSAAQPPDSGARYSKDSPLTFPTEEMEAALQLYMERGGTYTSEVSSAPQALPWCPTTSAHASPASSVADHPGKSTTETTEQPLTDLAVWLSTVAAEKAAAVGVAEKDEQAGAACPSVATRLTSAGVLHTARGRRNTDEENSATTMHSSNLSERSTPAPLDRTAEKRRSLGDCSSDVAATGGPAADSAVVDHGAGCGSWGSLGVASEVRNRSQFLGNESNDSLLREISASGHHVSTDSKLVYGDAHNDPTKRVLRVEGSPSVPRLTPHHRSGAAQHTPQQQQPQQQPVPGFISNTGALRNSLLYSSVSPMQLSLHNNRRSHVTAAMPSPVSSPAVASEDARKIANHPAASTFAAASTETSGTHAIFQLCLRTPSSMTSRTMRVSDWHALLDQLRQDGRYKLPPQPILDDVARTIAHTMHSAGHSGGLSLSDFARVIQRQLKEVRVDMTSPLPRDGTADDGTTTGQGVALYFPQHPRYTVTVPSSAAVLSPPSSLPSRSRSRCRSQTKLSPVIDGGQWRVLPTWCMALAGLFPLEMSKVCPVPVVRYLRSIGLIRAVLEAIMQRLQIEVEAIPECVAPVSSADSNQTQNPSEGATVESFSLLPSREASGGIQSASKLLALSGASAVARPASAAVVTEKAVDGSGDKNETWPEQPIWGSAAAGSHRRRAQLCRRAASANMVMAPLERAGDDGAVAACNLQGVSNRNGGLKAGANASVSSDTLKSHYLDQRPLDEISISIVARAKARRLMDMLRRNTVPMNRYECFARVEQKDEPVQKALCFVSREELKTTFSDSGEDSEEDSDAMPDMVAALTYHPEGEMVASRGGAIAKGGCGIDVDQTHSSRPPPPLSHTSAPNVLPTVIMSAMRASMCIGGRASSTPASRVTSAGSAVRPPTSVPCMFRMSGVLCTALPRKQEEALVSRLSKPVCDPAAMSLRLTSASNDHTACHAADTTAAVGASDSIFVNAKVIEDHPTRLAPARPPSGPVPQQHYRPHPHPTDHELPNDAVLPSGRDPPSRKDFRPPRSRPASSRTDRGYASVYPARQHHASSLVSSDTGSGGTCTSQLTERRNRGFLFFEVPSFLATAPLSSSAAAAAAVRLIDGGARSALSSGVAIPPQPPAPHRQVGHHVASSDAHRGTSRAAGSAALLYAKENVKSAGGRRAGSASKNLVLKPARRGLGYRSSVPQHSSDAPLHGRSTVDARVVEDRGRTKATDTAAAAHPPAASSQPHISLYERRLCRQLQLAYANEHTCHRIN</sequence>
<gene>
    <name evidence="2" type="ORF">LtaPh_2111300</name>
</gene>
<organism evidence="2 3">
    <name type="scientific">Leishmania tarentolae</name>
    <name type="common">Sauroleishmania tarentolae</name>
    <dbReference type="NCBI Taxonomy" id="5689"/>
    <lineage>
        <taxon>Eukaryota</taxon>
        <taxon>Discoba</taxon>
        <taxon>Euglenozoa</taxon>
        <taxon>Kinetoplastea</taxon>
        <taxon>Metakinetoplastina</taxon>
        <taxon>Trypanosomatida</taxon>
        <taxon>Trypanosomatidae</taxon>
        <taxon>Leishmaniinae</taxon>
        <taxon>Leishmania</taxon>
        <taxon>lizard Leishmania</taxon>
    </lineage>
</organism>
<feature type="region of interest" description="Disordered" evidence="1">
    <location>
        <begin position="183"/>
        <end position="223"/>
    </location>
</feature>
<feature type="compositionally biased region" description="Low complexity" evidence="1">
    <location>
        <begin position="1257"/>
        <end position="1268"/>
    </location>
</feature>